<proteinExistence type="predicted"/>
<sequence>MDNRGAGRLQYPWPSDYTRWAMGWWEEEGKQGEQGMCNHTLLLPSPQGNGNRYVYVSIPVAPRGRQGESV</sequence>
<comment type="caution">
    <text evidence="1">The sequence shown here is derived from an EMBL/GenBank/DDBJ whole genome shotgun (WGS) entry which is preliminary data.</text>
</comment>
<evidence type="ECO:0000313" key="2">
    <source>
        <dbReference type="Proteomes" id="UP001153365"/>
    </source>
</evidence>
<organism evidence="1 2">
    <name type="scientific">Phakopsora pachyrhizi</name>
    <name type="common">Asian soybean rust disease fungus</name>
    <dbReference type="NCBI Taxonomy" id="170000"/>
    <lineage>
        <taxon>Eukaryota</taxon>
        <taxon>Fungi</taxon>
        <taxon>Dikarya</taxon>
        <taxon>Basidiomycota</taxon>
        <taxon>Pucciniomycotina</taxon>
        <taxon>Pucciniomycetes</taxon>
        <taxon>Pucciniales</taxon>
        <taxon>Phakopsoraceae</taxon>
        <taxon>Phakopsora</taxon>
    </lineage>
</organism>
<evidence type="ECO:0000313" key="1">
    <source>
        <dbReference type="EMBL" id="CAH7687811.1"/>
    </source>
</evidence>
<gene>
    <name evidence="1" type="ORF">PPACK8108_LOCUS22656</name>
</gene>
<reference evidence="1" key="1">
    <citation type="submission" date="2022-06" db="EMBL/GenBank/DDBJ databases">
        <authorList>
            <consortium name="SYNGENTA / RWTH Aachen University"/>
        </authorList>
    </citation>
    <scope>NUCLEOTIDE SEQUENCE</scope>
</reference>
<dbReference type="AlphaFoldDB" id="A0AAV0BP58"/>
<accession>A0AAV0BP58</accession>
<dbReference type="EMBL" id="CALTRL010005912">
    <property type="protein sequence ID" value="CAH7687811.1"/>
    <property type="molecule type" value="Genomic_DNA"/>
</dbReference>
<protein>
    <submittedName>
        <fullName evidence="1">Uncharacterized protein</fullName>
    </submittedName>
</protein>
<name>A0AAV0BP58_PHAPC</name>
<keyword evidence="2" id="KW-1185">Reference proteome</keyword>
<dbReference type="Proteomes" id="UP001153365">
    <property type="component" value="Unassembled WGS sequence"/>
</dbReference>